<dbReference type="AlphaFoldDB" id="A0A136LX85"/>
<proteinExistence type="predicted"/>
<sequence>MRTLTFLGTGNAMPKRSATTSFLLNENGNKLLIDCAGGHEIVGRLEQSGTRLIELTDIFISHSDSDHILGIVPVMRVIKKMDHPCNLICSKETYAAVESLFAIVGRKHWELAQPNLNWIEVGDGTVLEHNGWTLRFIETGTKVPMHGLLVTFNDGFRMFYPGDEPLREPHFSTADGVDLLLHEAFCLNADESRYEARKKTHSTVADAAGIASSVHAKHLALIHMEDDTLESRKREYAKEASRYFTGTITVPVDLDILEF</sequence>
<dbReference type="STRING" id="1617426.TR69_WS6001001241"/>
<protein>
    <submittedName>
        <fullName evidence="1">Ribonuclease BN</fullName>
        <ecNumber evidence="1">3.1.26.11</ecNumber>
    </submittedName>
</protein>
<keyword evidence="1" id="KW-0378">Hydrolase</keyword>
<comment type="caution">
    <text evidence="1">The sequence shown here is derived from an EMBL/GenBank/DDBJ whole genome shotgun (WGS) entry which is preliminary data.</text>
</comment>
<accession>A0A136LX85</accession>
<dbReference type="EMBL" id="JYNZ01000004">
    <property type="protein sequence ID" value="KXK26246.1"/>
    <property type="molecule type" value="Genomic_DNA"/>
</dbReference>
<reference evidence="1 2" key="1">
    <citation type="submission" date="2015-02" db="EMBL/GenBank/DDBJ databases">
        <title>Improved understanding of the partial-nitritation anammox process through 23 genomes representing the majority of the microbial community.</title>
        <authorList>
            <person name="Speth D.R."/>
            <person name="In T Zandt M."/>
            <person name="Guerrero Cruz S."/>
            <person name="Jetten M.S."/>
            <person name="Dutilh B.E."/>
        </authorList>
    </citation>
    <scope>NUCLEOTIDE SEQUENCE [LARGE SCALE GENOMIC DNA]</scope>
    <source>
        <strain evidence="1">OLB20</strain>
    </source>
</reference>
<dbReference type="Gene3D" id="3.60.15.10">
    <property type="entry name" value="Ribonuclease Z/Hydroxyacylglutathione hydrolase-like"/>
    <property type="match status" value="1"/>
</dbReference>
<dbReference type="GO" id="GO:0042781">
    <property type="term" value="F:3'-tRNA processing endoribonuclease activity"/>
    <property type="evidence" value="ECO:0007669"/>
    <property type="project" value="UniProtKB-EC"/>
</dbReference>
<dbReference type="Proteomes" id="UP000070457">
    <property type="component" value="Unassembled WGS sequence"/>
</dbReference>
<organism evidence="1 2">
    <name type="scientific">candidate division WS6 bacterium OLB20</name>
    <dbReference type="NCBI Taxonomy" id="1617426"/>
    <lineage>
        <taxon>Bacteria</taxon>
        <taxon>Candidatus Dojkabacteria</taxon>
    </lineage>
</organism>
<dbReference type="PANTHER" id="PTHR46018:SF2">
    <property type="entry name" value="ZINC PHOSPHODIESTERASE ELAC PROTEIN 1"/>
    <property type="match status" value="1"/>
</dbReference>
<gene>
    <name evidence="1" type="primary">rbn_2</name>
    <name evidence="1" type="ORF">TR69_WS6001001241</name>
</gene>
<dbReference type="InterPro" id="IPR036866">
    <property type="entry name" value="RibonucZ/Hydroxyglut_hydro"/>
</dbReference>
<evidence type="ECO:0000313" key="1">
    <source>
        <dbReference type="EMBL" id="KXK26246.1"/>
    </source>
</evidence>
<dbReference type="EC" id="3.1.26.11" evidence="1"/>
<evidence type="ECO:0000313" key="2">
    <source>
        <dbReference type="Proteomes" id="UP000070457"/>
    </source>
</evidence>
<dbReference type="Pfam" id="PF23023">
    <property type="entry name" value="Anti-Pycsar_Apyc1"/>
    <property type="match status" value="1"/>
</dbReference>
<name>A0A136LX85_9BACT</name>
<dbReference type="SUPFAM" id="SSF56281">
    <property type="entry name" value="Metallo-hydrolase/oxidoreductase"/>
    <property type="match status" value="1"/>
</dbReference>
<dbReference type="PANTHER" id="PTHR46018">
    <property type="entry name" value="ZINC PHOSPHODIESTERASE ELAC PROTEIN 1"/>
    <property type="match status" value="1"/>
</dbReference>